<dbReference type="Pfam" id="PF01527">
    <property type="entry name" value="HTH_Tnp_1"/>
    <property type="match status" value="1"/>
</dbReference>
<dbReference type="eggNOG" id="COG2963">
    <property type="taxonomic scope" value="Bacteria"/>
</dbReference>
<dbReference type="GO" id="GO:0006313">
    <property type="term" value="P:DNA transposition"/>
    <property type="evidence" value="ECO:0007669"/>
    <property type="project" value="InterPro"/>
</dbReference>
<dbReference type="EMBL" id="CP003065">
    <property type="protein sequence ID" value="AEV68235.1"/>
    <property type="molecule type" value="Genomic_DNA"/>
</dbReference>
<dbReference type="RefSeq" id="WP_014254839.1">
    <property type="nucleotide sequence ID" value="NC_016627.1"/>
</dbReference>
<dbReference type="SUPFAM" id="SSF48295">
    <property type="entry name" value="TrpR-like"/>
    <property type="match status" value="1"/>
</dbReference>
<dbReference type="HOGENOM" id="CLU_151804_2_0_9"/>
<gene>
    <name evidence="1" type="ordered locus">Clocl_1603</name>
</gene>
<dbReference type="GO" id="GO:0043565">
    <property type="term" value="F:sequence-specific DNA binding"/>
    <property type="evidence" value="ECO:0007669"/>
    <property type="project" value="InterPro"/>
</dbReference>
<name>G8M2X1_ACECE</name>
<dbReference type="InterPro" id="IPR002514">
    <property type="entry name" value="Transposase_8"/>
</dbReference>
<dbReference type="NCBIfam" id="NF047593">
    <property type="entry name" value="IS66_ISAeme5_TnpA"/>
    <property type="match status" value="1"/>
</dbReference>
<evidence type="ECO:0008006" key="3">
    <source>
        <dbReference type="Google" id="ProtNLM"/>
    </source>
</evidence>
<dbReference type="AlphaFoldDB" id="G8M2X1"/>
<dbReference type="KEGG" id="ccl:Clocl_1603"/>
<dbReference type="Proteomes" id="UP000005435">
    <property type="component" value="Chromosome"/>
</dbReference>
<accession>G8M2X1</accession>
<keyword evidence="2" id="KW-1185">Reference proteome</keyword>
<reference evidence="2" key="1">
    <citation type="submission" date="2011-12" db="EMBL/GenBank/DDBJ databases">
        <title>Complete sequence of Clostridium clariflavum DSM 19732.</title>
        <authorList>
            <consortium name="US DOE Joint Genome Institute"/>
            <person name="Lucas S."/>
            <person name="Han J."/>
            <person name="Lapidus A."/>
            <person name="Cheng J.-F."/>
            <person name="Goodwin L."/>
            <person name="Pitluck S."/>
            <person name="Peters L."/>
            <person name="Teshima H."/>
            <person name="Detter J.C."/>
            <person name="Han C."/>
            <person name="Tapia R."/>
            <person name="Land M."/>
            <person name="Hauser L."/>
            <person name="Kyrpides N."/>
            <person name="Ivanova N."/>
            <person name="Pagani I."/>
            <person name="Kitzmiller T."/>
            <person name="Lynd L."/>
            <person name="Izquierdo J."/>
            <person name="Woyke T."/>
        </authorList>
    </citation>
    <scope>NUCLEOTIDE SEQUENCE [LARGE SCALE GENOMIC DNA]</scope>
    <source>
        <strain evidence="2">DSM 19732 / NBRC 101661 / EBR45</strain>
    </source>
</reference>
<protein>
    <recommendedName>
        <fullName evidence="3">Transposase</fullName>
    </recommendedName>
</protein>
<dbReference type="InterPro" id="IPR010921">
    <property type="entry name" value="Trp_repressor/repl_initiator"/>
</dbReference>
<dbReference type="OrthoDB" id="9808061at2"/>
<reference evidence="1 2" key="2">
    <citation type="journal article" date="2012" name="Stand. Genomic Sci.">
        <title>Complete Genome Sequence of Clostridium clariflavum DSM 19732.</title>
        <authorList>
            <person name="Izquierdo J.A."/>
            <person name="Goodwin L."/>
            <person name="Davenport K.W."/>
            <person name="Teshima H."/>
            <person name="Bruce D."/>
            <person name="Detter C."/>
            <person name="Tapia R."/>
            <person name="Han S."/>
            <person name="Land M."/>
            <person name="Hauser L."/>
            <person name="Jeffries C.D."/>
            <person name="Han J."/>
            <person name="Pitluck S."/>
            <person name="Nolan M."/>
            <person name="Chen A."/>
            <person name="Huntemann M."/>
            <person name="Mavromatis K."/>
            <person name="Mikhailova N."/>
            <person name="Liolios K."/>
            <person name="Woyke T."/>
            <person name="Lynd L.R."/>
        </authorList>
    </citation>
    <scope>NUCLEOTIDE SEQUENCE [LARGE SCALE GENOMIC DNA]</scope>
    <source>
        <strain evidence="2">DSM 19732 / NBRC 101661 / EBR45</strain>
    </source>
</reference>
<proteinExistence type="predicted"/>
<sequence length="117" mass="13407">MDTRKTTAEFRMSQWAKIIQSRIDSGLSIKDFCQTNGISKNAFFYWQKKLREKACTEIEVAEKTRSIVPGGWMQLSQKQDRTSKETLGIEINGCNIIVNAETDVELLKKVCRVLMSL</sequence>
<dbReference type="STRING" id="720554.Clocl_1603"/>
<evidence type="ECO:0000313" key="1">
    <source>
        <dbReference type="EMBL" id="AEV68235.1"/>
    </source>
</evidence>
<dbReference type="GO" id="GO:0004803">
    <property type="term" value="F:transposase activity"/>
    <property type="evidence" value="ECO:0007669"/>
    <property type="project" value="InterPro"/>
</dbReference>
<evidence type="ECO:0000313" key="2">
    <source>
        <dbReference type="Proteomes" id="UP000005435"/>
    </source>
</evidence>
<organism evidence="1 2">
    <name type="scientific">Acetivibrio clariflavus (strain DSM 19732 / NBRC 101661 / EBR45)</name>
    <name type="common">Clostridium clariflavum</name>
    <dbReference type="NCBI Taxonomy" id="720554"/>
    <lineage>
        <taxon>Bacteria</taxon>
        <taxon>Bacillati</taxon>
        <taxon>Bacillota</taxon>
        <taxon>Clostridia</taxon>
        <taxon>Eubacteriales</taxon>
        <taxon>Oscillospiraceae</taxon>
        <taxon>Acetivibrio</taxon>
    </lineage>
</organism>